<dbReference type="FunFam" id="3.30.710.10:FF:000035">
    <property type="entry name" value="Elongin C transcription elongation factor"/>
    <property type="match status" value="1"/>
</dbReference>
<dbReference type="PANTHER" id="PTHR20648">
    <property type="entry name" value="ELONGIN-C"/>
    <property type="match status" value="1"/>
</dbReference>
<comment type="similarity">
    <text evidence="2">Belongs to the SKP1 family.</text>
</comment>
<keyword evidence="8" id="KW-1185">Reference proteome</keyword>
<dbReference type="InterPro" id="IPR001232">
    <property type="entry name" value="SKP1-like"/>
</dbReference>
<evidence type="ECO:0000256" key="5">
    <source>
        <dbReference type="SAM" id="MobiDB-lite"/>
    </source>
</evidence>
<dbReference type="InterPro" id="IPR016073">
    <property type="entry name" value="Skp1_comp_POZ"/>
</dbReference>
<name>A0A813D7H1_POLGL</name>
<dbReference type="EMBL" id="CAJNNV010000144">
    <property type="protein sequence ID" value="CAE8581612.1"/>
    <property type="molecule type" value="Genomic_DNA"/>
</dbReference>
<evidence type="ECO:0000313" key="7">
    <source>
        <dbReference type="EMBL" id="CAE8581612.1"/>
    </source>
</evidence>
<dbReference type="Gene3D" id="3.30.710.10">
    <property type="entry name" value="Potassium Channel Kv1.1, Chain A"/>
    <property type="match status" value="1"/>
</dbReference>
<comment type="subcellular location">
    <subcellularLocation>
        <location evidence="1">Nucleus</location>
    </subcellularLocation>
</comment>
<dbReference type="SMART" id="SM00512">
    <property type="entry name" value="Skp1"/>
    <property type="match status" value="1"/>
</dbReference>
<accession>A0A813D7H1</accession>
<dbReference type="InterPro" id="IPR011333">
    <property type="entry name" value="SKP1/BTB/POZ_sf"/>
</dbReference>
<dbReference type="OrthoDB" id="249087at2759"/>
<dbReference type="AlphaFoldDB" id="A0A813D7H1"/>
<dbReference type="Pfam" id="PF03931">
    <property type="entry name" value="Skp1_POZ"/>
    <property type="match status" value="1"/>
</dbReference>
<dbReference type="Proteomes" id="UP000654075">
    <property type="component" value="Unassembled WGS sequence"/>
</dbReference>
<evidence type="ECO:0000256" key="3">
    <source>
        <dbReference type="ARBA" id="ARBA00021347"/>
    </source>
</evidence>
<feature type="domain" description="SKP1 component POZ" evidence="6">
    <location>
        <begin position="22"/>
        <end position="82"/>
    </location>
</feature>
<feature type="region of interest" description="Disordered" evidence="5">
    <location>
        <begin position="204"/>
        <end position="228"/>
    </location>
</feature>
<reference evidence="7" key="1">
    <citation type="submission" date="2021-02" db="EMBL/GenBank/DDBJ databases">
        <authorList>
            <person name="Dougan E. K."/>
            <person name="Rhodes N."/>
            <person name="Thang M."/>
            <person name="Chan C."/>
        </authorList>
    </citation>
    <scope>NUCLEOTIDE SEQUENCE</scope>
</reference>
<sequence length="228" mass="25961">MAFHTSDIDNPHLDPVESFSYLKLVSADGHEFYLDRRIAYECDTFRKMVEKDGFKEGQTNEIKLHTVTGKLLEKVIEYLYFKYKFTDSKVAKKTEGFSGRQLAKLVLAYQVLNYKLVHREDNCSTQHFFCWRGKLDAQLQEELAYCGILTIRLEQEAEVWLGIDQEVRPCKSSSSLKVLVVLEPPDAGTKNTWRPCVTQSSSLLPRLGSSRQNGSSSLAMRSSLGSAF</sequence>
<gene>
    <name evidence="7" type="ORF">PGLA1383_LOCUS628</name>
</gene>
<protein>
    <recommendedName>
        <fullName evidence="3">Elongin-C</fullName>
    </recommendedName>
</protein>
<evidence type="ECO:0000256" key="2">
    <source>
        <dbReference type="ARBA" id="ARBA00009993"/>
    </source>
</evidence>
<keyword evidence="4" id="KW-0539">Nucleus</keyword>
<dbReference type="InterPro" id="IPR039948">
    <property type="entry name" value="ELC1"/>
</dbReference>
<evidence type="ECO:0000259" key="6">
    <source>
        <dbReference type="Pfam" id="PF03931"/>
    </source>
</evidence>
<evidence type="ECO:0000256" key="4">
    <source>
        <dbReference type="ARBA" id="ARBA00023242"/>
    </source>
</evidence>
<organism evidence="7 8">
    <name type="scientific">Polarella glacialis</name>
    <name type="common">Dinoflagellate</name>
    <dbReference type="NCBI Taxonomy" id="89957"/>
    <lineage>
        <taxon>Eukaryota</taxon>
        <taxon>Sar</taxon>
        <taxon>Alveolata</taxon>
        <taxon>Dinophyceae</taxon>
        <taxon>Suessiales</taxon>
        <taxon>Suessiaceae</taxon>
        <taxon>Polarella</taxon>
    </lineage>
</organism>
<proteinExistence type="inferred from homology"/>
<evidence type="ECO:0000256" key="1">
    <source>
        <dbReference type="ARBA" id="ARBA00004123"/>
    </source>
</evidence>
<comment type="caution">
    <text evidence="7">The sequence shown here is derived from an EMBL/GenBank/DDBJ whole genome shotgun (WGS) entry which is preliminary data.</text>
</comment>
<evidence type="ECO:0000313" key="8">
    <source>
        <dbReference type="Proteomes" id="UP000654075"/>
    </source>
</evidence>
<dbReference type="GO" id="GO:0006511">
    <property type="term" value="P:ubiquitin-dependent protein catabolic process"/>
    <property type="evidence" value="ECO:0007669"/>
    <property type="project" value="InterPro"/>
</dbReference>
<dbReference type="GO" id="GO:0005634">
    <property type="term" value="C:nucleus"/>
    <property type="evidence" value="ECO:0007669"/>
    <property type="project" value="UniProtKB-SubCell"/>
</dbReference>
<dbReference type="SUPFAM" id="SSF54695">
    <property type="entry name" value="POZ domain"/>
    <property type="match status" value="1"/>
</dbReference>